<dbReference type="PANTHER" id="PTHR21648">
    <property type="entry name" value="FLAGELLAR RADIAL SPOKE PROTEIN 3"/>
    <property type="match status" value="1"/>
</dbReference>
<evidence type="ECO:0000256" key="7">
    <source>
        <dbReference type="ARBA" id="ARBA00023212"/>
    </source>
</evidence>
<comment type="subcellular location">
    <subcellularLocation>
        <location evidence="1">Cytoplasm</location>
        <location evidence="1">Cytoskeleton</location>
        <location evidence="1">Flagellum axoneme</location>
    </subcellularLocation>
</comment>
<dbReference type="OMA" id="TVFNIMN"/>
<reference evidence="9 10" key="1">
    <citation type="submission" date="2012-04" db="EMBL/GenBank/DDBJ databases">
        <title>The Genome Sequence of Saprolegnia declina VS20.</title>
        <authorList>
            <consortium name="The Broad Institute Genome Sequencing Platform"/>
            <person name="Russ C."/>
            <person name="Nusbaum C."/>
            <person name="Tyler B."/>
            <person name="van West P."/>
            <person name="Dieguez-Uribeondo J."/>
            <person name="de Bruijn I."/>
            <person name="Tripathy S."/>
            <person name="Jiang R."/>
            <person name="Young S.K."/>
            <person name="Zeng Q."/>
            <person name="Gargeya S."/>
            <person name="Fitzgerald M."/>
            <person name="Haas B."/>
            <person name="Abouelleil A."/>
            <person name="Alvarado L."/>
            <person name="Arachchi H.M."/>
            <person name="Berlin A."/>
            <person name="Chapman S.B."/>
            <person name="Goldberg J."/>
            <person name="Griggs A."/>
            <person name="Gujja S."/>
            <person name="Hansen M."/>
            <person name="Howarth C."/>
            <person name="Imamovic A."/>
            <person name="Larimer J."/>
            <person name="McCowen C."/>
            <person name="Montmayeur A."/>
            <person name="Murphy C."/>
            <person name="Neiman D."/>
            <person name="Pearson M."/>
            <person name="Priest M."/>
            <person name="Roberts A."/>
            <person name="Saif S."/>
            <person name="Shea T."/>
            <person name="Sisk P."/>
            <person name="Sykes S."/>
            <person name="Wortman J."/>
            <person name="Nusbaum C."/>
            <person name="Birren B."/>
        </authorList>
    </citation>
    <scope>NUCLEOTIDE SEQUENCE [LARGE SCALE GENOMIC DNA]</scope>
    <source>
        <strain evidence="9 10">VS20</strain>
    </source>
</reference>
<comment type="similarity">
    <text evidence="2">Belongs to the flagellar radial spoke RSP3 family.</text>
</comment>
<dbReference type="OrthoDB" id="313308at2759"/>
<organism evidence="9 10">
    <name type="scientific">Saprolegnia diclina (strain VS20)</name>
    <dbReference type="NCBI Taxonomy" id="1156394"/>
    <lineage>
        <taxon>Eukaryota</taxon>
        <taxon>Sar</taxon>
        <taxon>Stramenopiles</taxon>
        <taxon>Oomycota</taxon>
        <taxon>Saprolegniomycetes</taxon>
        <taxon>Saprolegniales</taxon>
        <taxon>Saprolegniaceae</taxon>
        <taxon>Saprolegnia</taxon>
    </lineage>
</organism>
<keyword evidence="5" id="KW-0282">Flagellum</keyword>
<evidence type="ECO:0008006" key="11">
    <source>
        <dbReference type="Google" id="ProtNLM"/>
    </source>
</evidence>
<evidence type="ECO:0000256" key="8">
    <source>
        <dbReference type="ARBA" id="ARBA00023273"/>
    </source>
</evidence>
<dbReference type="Proteomes" id="UP000030762">
    <property type="component" value="Unassembled WGS sequence"/>
</dbReference>
<dbReference type="VEuPathDB" id="FungiDB:SDRG_06369"/>
<evidence type="ECO:0000256" key="2">
    <source>
        <dbReference type="ARBA" id="ARBA00006737"/>
    </source>
</evidence>
<protein>
    <recommendedName>
        <fullName evidence="11">Radial spoke head protein 3</fullName>
    </recommendedName>
</protein>
<dbReference type="AlphaFoldDB" id="T0QED3"/>
<dbReference type="STRING" id="1156394.T0QED3"/>
<keyword evidence="10" id="KW-1185">Reference proteome</keyword>
<dbReference type="RefSeq" id="XP_008610370.1">
    <property type="nucleotide sequence ID" value="XM_008612148.1"/>
</dbReference>
<accession>T0QED3</accession>
<evidence type="ECO:0000256" key="4">
    <source>
        <dbReference type="ARBA" id="ARBA00022553"/>
    </source>
</evidence>
<dbReference type="GO" id="GO:0005929">
    <property type="term" value="C:cilium"/>
    <property type="evidence" value="ECO:0007669"/>
    <property type="project" value="TreeGrafter"/>
</dbReference>
<dbReference type="GeneID" id="19947096"/>
<keyword evidence="7" id="KW-0206">Cytoskeleton</keyword>
<evidence type="ECO:0000256" key="5">
    <source>
        <dbReference type="ARBA" id="ARBA00022846"/>
    </source>
</evidence>
<proteinExistence type="inferred from homology"/>
<sequence>MDDVQYSFAAKPRPVQTTRSKYREKKPSNTVFNIMNDPRVARGSVYAAANSIHLKRDAAPPAPMAPTPTMPVKKNSIYEPPTSLNTYIPVDLTAFLVEQTPTIESLDVQTQTDAFLRNDKHKKPFALKKTGIDTSTEILEEDGLFNFDAEVQPLLNVLVNKTLQQARAEVERETELHHISLYLSDLHVKKRVEADGVAKLVEAAVAAQEAKERETADRAQRLAEMDILQQKVAALKVGHRLLDDAIETADAQLRKNGVFYDPLKRLVETGFMKWMYTQADAAVDAHLVAHALLHDLLDHSLRKQRILATLARLPTTGDGRLVLDARHVDLWVVPAIGPIAYLPSHTFATIEASIEAWLQGNASTAEVPRPDGGYLQALFP</sequence>
<keyword evidence="4" id="KW-0597">Phosphoprotein</keyword>
<dbReference type="EMBL" id="JH767148">
    <property type="protein sequence ID" value="EQC36264.1"/>
    <property type="molecule type" value="Genomic_DNA"/>
</dbReference>
<evidence type="ECO:0000313" key="10">
    <source>
        <dbReference type="Proteomes" id="UP000030762"/>
    </source>
</evidence>
<dbReference type="PANTHER" id="PTHR21648:SF0">
    <property type="entry name" value="RADIAL SPOKE HEAD PROTEIN 3 HOMOLOG"/>
    <property type="match status" value="1"/>
</dbReference>
<evidence type="ECO:0000256" key="6">
    <source>
        <dbReference type="ARBA" id="ARBA00023069"/>
    </source>
</evidence>
<evidence type="ECO:0000256" key="3">
    <source>
        <dbReference type="ARBA" id="ARBA00022490"/>
    </source>
</evidence>
<evidence type="ECO:0000256" key="1">
    <source>
        <dbReference type="ARBA" id="ARBA00004611"/>
    </source>
</evidence>
<evidence type="ECO:0000313" key="9">
    <source>
        <dbReference type="EMBL" id="EQC36264.1"/>
    </source>
</evidence>
<keyword evidence="6" id="KW-0969">Cilium</keyword>
<keyword evidence="8" id="KW-0966">Cell projection</keyword>
<name>T0QED3_SAPDV</name>
<dbReference type="eggNOG" id="ENOG502S132">
    <property type="taxonomic scope" value="Eukaryota"/>
</dbReference>
<gene>
    <name evidence="9" type="ORF">SDRG_06369</name>
</gene>
<dbReference type="Pfam" id="PF06098">
    <property type="entry name" value="Radial_spoke_3"/>
    <property type="match status" value="1"/>
</dbReference>
<dbReference type="InParanoid" id="T0QED3"/>
<dbReference type="InterPro" id="IPR009290">
    <property type="entry name" value="Radial_spoke_3"/>
</dbReference>
<keyword evidence="3" id="KW-0963">Cytoplasm</keyword>